<protein>
    <submittedName>
        <fullName evidence="2">Uncharacterized protein</fullName>
    </submittedName>
</protein>
<feature type="compositionally biased region" description="Basic and acidic residues" evidence="1">
    <location>
        <begin position="29"/>
        <end position="38"/>
    </location>
</feature>
<name>A0ABD1W2K1_9LAMI</name>
<accession>A0ABD1W2K1</accession>
<dbReference type="Proteomes" id="UP001604336">
    <property type="component" value="Unassembled WGS sequence"/>
</dbReference>
<dbReference type="AlphaFoldDB" id="A0ABD1W2K1"/>
<dbReference type="EMBL" id="JBFOLK010000001">
    <property type="protein sequence ID" value="KAL2543158.1"/>
    <property type="molecule type" value="Genomic_DNA"/>
</dbReference>
<gene>
    <name evidence="2" type="ORF">Adt_04136</name>
</gene>
<evidence type="ECO:0000313" key="2">
    <source>
        <dbReference type="EMBL" id="KAL2543158.1"/>
    </source>
</evidence>
<keyword evidence="3" id="KW-1185">Reference proteome</keyword>
<comment type="caution">
    <text evidence="2">The sequence shown here is derived from an EMBL/GenBank/DDBJ whole genome shotgun (WGS) entry which is preliminary data.</text>
</comment>
<reference evidence="3" key="1">
    <citation type="submission" date="2024-07" db="EMBL/GenBank/DDBJ databases">
        <title>Two chromosome-level genome assemblies of Korean endemic species Abeliophyllum distichum and Forsythia ovata (Oleaceae).</title>
        <authorList>
            <person name="Jang H."/>
        </authorList>
    </citation>
    <scope>NUCLEOTIDE SEQUENCE [LARGE SCALE GENOMIC DNA]</scope>
</reference>
<organism evidence="2 3">
    <name type="scientific">Abeliophyllum distichum</name>
    <dbReference type="NCBI Taxonomy" id="126358"/>
    <lineage>
        <taxon>Eukaryota</taxon>
        <taxon>Viridiplantae</taxon>
        <taxon>Streptophyta</taxon>
        <taxon>Embryophyta</taxon>
        <taxon>Tracheophyta</taxon>
        <taxon>Spermatophyta</taxon>
        <taxon>Magnoliopsida</taxon>
        <taxon>eudicotyledons</taxon>
        <taxon>Gunneridae</taxon>
        <taxon>Pentapetalae</taxon>
        <taxon>asterids</taxon>
        <taxon>lamiids</taxon>
        <taxon>Lamiales</taxon>
        <taxon>Oleaceae</taxon>
        <taxon>Forsythieae</taxon>
        <taxon>Abeliophyllum</taxon>
    </lineage>
</organism>
<feature type="region of interest" description="Disordered" evidence="1">
    <location>
        <begin position="1"/>
        <end position="38"/>
    </location>
</feature>
<proteinExistence type="predicted"/>
<sequence>MKEGRRSLPPPDVEPEDAGNSVSSAGQESRVRISQRRDELPTSVMEILSAHPAIMAASVHKYWTQRWEKTAEEATVRERLQLAEINLVRGLLLAKELFGTIESFDDEEAKSKKLSEDLKVMSLEKA</sequence>
<evidence type="ECO:0000313" key="3">
    <source>
        <dbReference type="Proteomes" id="UP001604336"/>
    </source>
</evidence>
<evidence type="ECO:0000256" key="1">
    <source>
        <dbReference type="SAM" id="MobiDB-lite"/>
    </source>
</evidence>